<evidence type="ECO:0000256" key="8">
    <source>
        <dbReference type="ARBA" id="ARBA00023136"/>
    </source>
</evidence>
<accession>A0A084AJJ1</accession>
<keyword evidence="13" id="KW-1185">Reference proteome</keyword>
<evidence type="ECO:0000256" key="11">
    <source>
        <dbReference type="SAM" id="Phobius"/>
    </source>
</evidence>
<dbReference type="GO" id="GO:0015184">
    <property type="term" value="F:L-cystine transmembrane transporter activity"/>
    <property type="evidence" value="ECO:0007669"/>
    <property type="project" value="TreeGrafter"/>
</dbReference>
<reference evidence="12 13" key="1">
    <citation type="journal article" date="2014" name="BMC Genomics">
        <title>Comparative genome sequencing reveals chemotype-specific gene clusters in the toxigenic black mold Stachybotrys.</title>
        <authorList>
            <person name="Semeiks J."/>
            <person name="Borek D."/>
            <person name="Otwinowski Z."/>
            <person name="Grishin N.V."/>
        </authorList>
    </citation>
    <scope>NUCLEOTIDE SEQUENCE [LARGE SCALE GENOMIC DNA]</scope>
    <source>
        <strain evidence="13">CBS 109288 / IBT 7711</strain>
    </source>
</reference>
<dbReference type="PANTHER" id="PTHR13131">
    <property type="entry name" value="CYSTINOSIN"/>
    <property type="match status" value="1"/>
</dbReference>
<evidence type="ECO:0000313" key="13">
    <source>
        <dbReference type="Proteomes" id="UP000028045"/>
    </source>
</evidence>
<dbReference type="OrthoDB" id="75720at2759"/>
<dbReference type="Proteomes" id="UP000028045">
    <property type="component" value="Unassembled WGS sequence"/>
</dbReference>
<sequence>MASFLGALSALFGWVYTICWSASFYPQPLLSWRRRSTSGTTVDYPLINSLGKSPLSPPQPRGKMVADGGRAPLGDRLLLGFASYLASNLAFYYSATVRAQYAARHRGLTPTVQFNDVTFALHALLLSLLTTSQYLVGARAWGFAPAAAGRQPSRFILGVAAGSVLGVLLSFMLVVGARSEWRDADPRTDWCELDVVYALGYVKLVITLVKYTPQLVANWRNKSTAGWSIWQVLLDVAGGVLSVSQQGIDSYRQGDWSGITGNPVKFALGNVSMAYDALFILQHYVVYRKGGEARSGEEDSLLPDEERRID</sequence>
<dbReference type="Gene3D" id="1.20.1280.290">
    <property type="match status" value="2"/>
</dbReference>
<feature type="transmembrane region" description="Helical" evidence="11">
    <location>
        <begin position="116"/>
        <end position="135"/>
    </location>
</feature>
<keyword evidence="6" id="KW-0769">Symport</keyword>
<dbReference type="PANTHER" id="PTHR13131:SF5">
    <property type="entry name" value="CYSTINOSIN"/>
    <property type="match status" value="1"/>
</dbReference>
<comment type="subcellular location">
    <subcellularLocation>
        <location evidence="1">Lysosome membrane</location>
        <topology evidence="1">Multi-pass membrane protein</topology>
    </subcellularLocation>
</comment>
<dbReference type="SMART" id="SM00679">
    <property type="entry name" value="CTNS"/>
    <property type="match status" value="2"/>
</dbReference>
<keyword evidence="5" id="KW-0677">Repeat</keyword>
<evidence type="ECO:0000256" key="4">
    <source>
        <dbReference type="ARBA" id="ARBA00022692"/>
    </source>
</evidence>
<proteinExistence type="inferred from homology"/>
<evidence type="ECO:0000256" key="5">
    <source>
        <dbReference type="ARBA" id="ARBA00022737"/>
    </source>
</evidence>
<feature type="transmembrane region" description="Helical" evidence="11">
    <location>
        <begin position="77"/>
        <end position="95"/>
    </location>
</feature>
<evidence type="ECO:0000313" key="12">
    <source>
        <dbReference type="EMBL" id="KEY65470.1"/>
    </source>
</evidence>
<name>A0A084AJJ1_STACB</name>
<evidence type="ECO:0000256" key="1">
    <source>
        <dbReference type="ARBA" id="ARBA00004155"/>
    </source>
</evidence>
<evidence type="ECO:0000256" key="10">
    <source>
        <dbReference type="ARBA" id="ARBA00048473"/>
    </source>
</evidence>
<dbReference type="GO" id="GO:0000324">
    <property type="term" value="C:fungal-type vacuole"/>
    <property type="evidence" value="ECO:0007669"/>
    <property type="project" value="TreeGrafter"/>
</dbReference>
<evidence type="ECO:0000256" key="6">
    <source>
        <dbReference type="ARBA" id="ARBA00022847"/>
    </source>
</evidence>
<comment type="catalytic activity">
    <reaction evidence="10">
        <text>L-cystine(out) + H(+)(out) = L-cystine(in) + H(+)(in)</text>
        <dbReference type="Rhea" id="RHEA:66172"/>
        <dbReference type="ChEBI" id="CHEBI:15378"/>
        <dbReference type="ChEBI" id="CHEBI:35491"/>
    </reaction>
    <physiologicalReaction direction="left-to-right" evidence="10">
        <dbReference type="Rhea" id="RHEA:66173"/>
    </physiologicalReaction>
</comment>
<dbReference type="AlphaFoldDB" id="A0A084AJJ1"/>
<keyword evidence="8 11" id="KW-0472">Membrane</keyword>
<dbReference type="GO" id="GO:0005774">
    <property type="term" value="C:vacuolar membrane"/>
    <property type="evidence" value="ECO:0007669"/>
    <property type="project" value="TreeGrafter"/>
</dbReference>
<evidence type="ECO:0000256" key="2">
    <source>
        <dbReference type="ARBA" id="ARBA00006855"/>
    </source>
</evidence>
<keyword evidence="3" id="KW-0813">Transport</keyword>
<evidence type="ECO:0008006" key="14">
    <source>
        <dbReference type="Google" id="ProtNLM"/>
    </source>
</evidence>
<dbReference type="InterPro" id="IPR006603">
    <property type="entry name" value="PQ-loop_rpt"/>
</dbReference>
<dbReference type="EMBL" id="KL648702">
    <property type="protein sequence ID" value="KEY65470.1"/>
    <property type="molecule type" value="Genomic_DNA"/>
</dbReference>
<comment type="similarity">
    <text evidence="2">Belongs to the cystinosin family.</text>
</comment>
<keyword evidence="9" id="KW-0458">Lysosome</keyword>
<dbReference type="Pfam" id="PF04193">
    <property type="entry name" value="PQ-loop"/>
    <property type="match status" value="2"/>
</dbReference>
<dbReference type="FunFam" id="1.20.1280.290:FF:000016">
    <property type="entry name" value="Cystinosin homolog"/>
    <property type="match status" value="1"/>
</dbReference>
<protein>
    <recommendedName>
        <fullName evidence="14">Cystinosin</fullName>
    </recommendedName>
</protein>
<organism evidence="12 13">
    <name type="scientific">Stachybotrys chartarum (strain CBS 109288 / IBT 7711)</name>
    <name type="common">Toxic black mold</name>
    <name type="synonym">Stilbospora chartarum</name>
    <dbReference type="NCBI Taxonomy" id="1280523"/>
    <lineage>
        <taxon>Eukaryota</taxon>
        <taxon>Fungi</taxon>
        <taxon>Dikarya</taxon>
        <taxon>Ascomycota</taxon>
        <taxon>Pezizomycotina</taxon>
        <taxon>Sordariomycetes</taxon>
        <taxon>Hypocreomycetidae</taxon>
        <taxon>Hypocreales</taxon>
        <taxon>Stachybotryaceae</taxon>
        <taxon>Stachybotrys</taxon>
    </lineage>
</organism>
<evidence type="ECO:0000256" key="9">
    <source>
        <dbReference type="ARBA" id="ARBA00023228"/>
    </source>
</evidence>
<evidence type="ECO:0000256" key="3">
    <source>
        <dbReference type="ARBA" id="ARBA00022448"/>
    </source>
</evidence>
<dbReference type="HOGENOM" id="CLU_046327_0_1_1"/>
<keyword evidence="4 11" id="KW-0812">Transmembrane</keyword>
<dbReference type="GO" id="GO:0015293">
    <property type="term" value="F:symporter activity"/>
    <property type="evidence" value="ECO:0007669"/>
    <property type="project" value="UniProtKB-KW"/>
</dbReference>
<gene>
    <name evidence="12" type="ORF">S7711_08310</name>
</gene>
<keyword evidence="7 11" id="KW-1133">Transmembrane helix</keyword>
<evidence type="ECO:0000256" key="7">
    <source>
        <dbReference type="ARBA" id="ARBA00022989"/>
    </source>
</evidence>
<dbReference type="InterPro" id="IPR005282">
    <property type="entry name" value="LC_transporter"/>
</dbReference>
<feature type="transmembrane region" description="Helical" evidence="11">
    <location>
        <begin position="155"/>
        <end position="177"/>
    </location>
</feature>